<sequence>MHMSCRPSKIDLSRQHPSLPKRLISLNCRCAPSCSSPSLFPCATPLRRRCLFHQTCLLLRLPFGFLSAFFLCRLCWTSVLLQPSIDMVKL</sequence>
<protein>
    <submittedName>
        <fullName evidence="2">Uncharacterized protein</fullName>
    </submittedName>
</protein>
<evidence type="ECO:0000313" key="2">
    <source>
        <dbReference type="EMBL" id="KAF2497582.1"/>
    </source>
</evidence>
<evidence type="ECO:0000313" key="3">
    <source>
        <dbReference type="Proteomes" id="UP000799750"/>
    </source>
</evidence>
<keyword evidence="3" id="KW-1185">Reference proteome</keyword>
<dbReference type="Proteomes" id="UP000799750">
    <property type="component" value="Unassembled WGS sequence"/>
</dbReference>
<gene>
    <name evidence="2" type="ORF">BU16DRAFT_318309</name>
</gene>
<feature type="transmembrane region" description="Helical" evidence="1">
    <location>
        <begin position="57"/>
        <end position="81"/>
    </location>
</feature>
<proteinExistence type="predicted"/>
<reference evidence="2" key="1">
    <citation type="journal article" date="2020" name="Stud. Mycol.">
        <title>101 Dothideomycetes genomes: a test case for predicting lifestyles and emergence of pathogens.</title>
        <authorList>
            <person name="Haridas S."/>
            <person name="Albert R."/>
            <person name="Binder M."/>
            <person name="Bloem J."/>
            <person name="Labutti K."/>
            <person name="Salamov A."/>
            <person name="Andreopoulos B."/>
            <person name="Baker S."/>
            <person name="Barry K."/>
            <person name="Bills G."/>
            <person name="Bluhm B."/>
            <person name="Cannon C."/>
            <person name="Castanera R."/>
            <person name="Culley D."/>
            <person name="Daum C."/>
            <person name="Ezra D."/>
            <person name="Gonzalez J."/>
            <person name="Henrissat B."/>
            <person name="Kuo A."/>
            <person name="Liang C."/>
            <person name="Lipzen A."/>
            <person name="Lutzoni F."/>
            <person name="Magnuson J."/>
            <person name="Mondo S."/>
            <person name="Nolan M."/>
            <person name="Ohm R."/>
            <person name="Pangilinan J."/>
            <person name="Park H.-J."/>
            <person name="Ramirez L."/>
            <person name="Alfaro M."/>
            <person name="Sun H."/>
            <person name="Tritt A."/>
            <person name="Yoshinaga Y."/>
            <person name="Zwiers L.-H."/>
            <person name="Turgeon B."/>
            <person name="Goodwin S."/>
            <person name="Spatafora J."/>
            <person name="Crous P."/>
            <person name="Grigoriev I."/>
        </authorList>
    </citation>
    <scope>NUCLEOTIDE SEQUENCE</scope>
    <source>
        <strain evidence="2">CBS 269.34</strain>
    </source>
</reference>
<name>A0A6A6QZP8_9PEZI</name>
<dbReference type="AlphaFoldDB" id="A0A6A6QZP8"/>
<evidence type="ECO:0000256" key="1">
    <source>
        <dbReference type="SAM" id="Phobius"/>
    </source>
</evidence>
<keyword evidence="1" id="KW-1133">Transmembrane helix</keyword>
<organism evidence="2 3">
    <name type="scientific">Lophium mytilinum</name>
    <dbReference type="NCBI Taxonomy" id="390894"/>
    <lineage>
        <taxon>Eukaryota</taxon>
        <taxon>Fungi</taxon>
        <taxon>Dikarya</taxon>
        <taxon>Ascomycota</taxon>
        <taxon>Pezizomycotina</taxon>
        <taxon>Dothideomycetes</taxon>
        <taxon>Pleosporomycetidae</taxon>
        <taxon>Mytilinidiales</taxon>
        <taxon>Mytilinidiaceae</taxon>
        <taxon>Lophium</taxon>
    </lineage>
</organism>
<dbReference type="EMBL" id="MU004186">
    <property type="protein sequence ID" value="KAF2497582.1"/>
    <property type="molecule type" value="Genomic_DNA"/>
</dbReference>
<accession>A0A6A6QZP8</accession>
<keyword evidence="1" id="KW-0472">Membrane</keyword>
<keyword evidence="1" id="KW-0812">Transmembrane</keyword>